<name>A0ABW1GRI0_9ACTN</name>
<proteinExistence type="predicted"/>
<reference evidence="2" key="1">
    <citation type="journal article" date="2019" name="Int. J. Syst. Evol. Microbiol.">
        <title>The Global Catalogue of Microorganisms (GCM) 10K type strain sequencing project: providing services to taxonomists for standard genome sequencing and annotation.</title>
        <authorList>
            <consortium name="The Broad Institute Genomics Platform"/>
            <consortium name="The Broad Institute Genome Sequencing Center for Infectious Disease"/>
            <person name="Wu L."/>
            <person name="Ma J."/>
        </authorList>
    </citation>
    <scope>NUCLEOTIDE SEQUENCE [LARGE SCALE GENOMIC DNA]</scope>
    <source>
        <strain evidence="2">JCM 4147</strain>
    </source>
</reference>
<sequence length="56" mass="6439">MVIQARGDFAVVVRPGGQPWEVPLRRLSPATEYHCRQLDALANHVAYQRRGEEHTR</sequence>
<organism evidence="1 2">
    <name type="scientific">Streptomyces pulveraceus</name>
    <dbReference type="NCBI Taxonomy" id="68258"/>
    <lineage>
        <taxon>Bacteria</taxon>
        <taxon>Bacillati</taxon>
        <taxon>Actinomycetota</taxon>
        <taxon>Actinomycetes</taxon>
        <taxon>Kitasatosporales</taxon>
        <taxon>Streptomycetaceae</taxon>
        <taxon>Streptomyces</taxon>
    </lineage>
</organism>
<evidence type="ECO:0000313" key="2">
    <source>
        <dbReference type="Proteomes" id="UP001596200"/>
    </source>
</evidence>
<dbReference type="EMBL" id="JBHSPU010000017">
    <property type="protein sequence ID" value="MFC5916071.1"/>
    <property type="molecule type" value="Genomic_DNA"/>
</dbReference>
<dbReference type="Proteomes" id="UP001596200">
    <property type="component" value="Unassembled WGS sequence"/>
</dbReference>
<gene>
    <name evidence="1" type="ORF">ACFP1B_21990</name>
</gene>
<evidence type="ECO:0000313" key="1">
    <source>
        <dbReference type="EMBL" id="MFC5916071.1"/>
    </source>
</evidence>
<comment type="caution">
    <text evidence="1">The sequence shown here is derived from an EMBL/GenBank/DDBJ whole genome shotgun (WGS) entry which is preliminary data.</text>
</comment>
<protein>
    <submittedName>
        <fullName evidence="1">Uncharacterized protein</fullName>
    </submittedName>
</protein>
<dbReference type="RefSeq" id="WP_344517564.1">
    <property type="nucleotide sequence ID" value="NZ_BAAATU010000072.1"/>
</dbReference>
<accession>A0ABW1GRI0</accession>
<keyword evidence="2" id="KW-1185">Reference proteome</keyword>